<dbReference type="Proteomes" id="UP000683422">
    <property type="component" value="Segment"/>
</dbReference>
<feature type="region of interest" description="Disordered" evidence="1">
    <location>
        <begin position="53"/>
        <end position="80"/>
    </location>
</feature>
<gene>
    <name evidence="2" type="primary">11</name>
    <name evidence="2" type="ORF">SEA_VANLEE_11</name>
</gene>
<sequence length="124" mass="13595">MTSEQVLAPMHFGAGLYLPHRRPTAHGRFGRLDGDDATPLPHVGPCSVVVTEREAGGEHQSTPVRAASVEGPPNADVREGDQLKVGDDWLDVVGEPEAPQNPWTGWRPFLKISLERRRLKGETQ</sequence>
<reference evidence="2" key="1">
    <citation type="submission" date="2021-04" db="EMBL/GenBank/DDBJ databases">
        <authorList>
            <person name="Barnhill K.B."/>
            <person name="Biggs A.M."/>
            <person name="Bland J."/>
            <person name="Choudhary H.M."/>
            <person name="Crogan R.E."/>
            <person name="Finocchiaro A.B."/>
            <person name="Franco V."/>
            <person name="Fuller T.A."/>
            <person name="Hanwacker C.G."/>
            <person name="Howard Z.E."/>
            <person name="Iqbal M."/>
            <person name="Mathew A.M."/>
            <person name="Miller S."/>
            <person name="Padhye S."/>
            <person name="Rainey E."/>
            <person name="Rodriguez A."/>
            <person name="Stewart E."/>
            <person name="Otero L.A."/>
            <person name="Chase M.A."/>
            <person name="Pollenz R.S."/>
            <person name="Garlena R.A."/>
            <person name="Russell D.A."/>
            <person name="Jacobs-Sera D."/>
            <person name="Hatfull G.F."/>
        </authorList>
    </citation>
    <scope>NUCLEOTIDE SEQUENCE</scope>
</reference>
<evidence type="ECO:0000313" key="3">
    <source>
        <dbReference type="Proteomes" id="UP000683422"/>
    </source>
</evidence>
<dbReference type="EMBL" id="MZ028627">
    <property type="protein sequence ID" value="QWS68129.1"/>
    <property type="molecule type" value="Genomic_DNA"/>
</dbReference>
<evidence type="ECO:0000256" key="1">
    <source>
        <dbReference type="SAM" id="MobiDB-lite"/>
    </source>
</evidence>
<organism evidence="2 3">
    <name type="scientific">Gordonia phage VanLee</name>
    <dbReference type="NCBI Taxonomy" id="2845816"/>
    <lineage>
        <taxon>Viruses</taxon>
        <taxon>Duplodnaviria</taxon>
        <taxon>Heunggongvirae</taxon>
        <taxon>Uroviricota</taxon>
        <taxon>Caudoviricetes</taxon>
        <taxon>Kruegerviridae</taxon>
        <taxon>Vanleevirus</taxon>
        <taxon>Vanleevirus vanlee</taxon>
    </lineage>
</organism>
<accession>A0A8F2IF58</accession>
<dbReference type="KEGG" id="vg:80020424"/>
<proteinExistence type="predicted"/>
<keyword evidence="3" id="KW-1185">Reference proteome</keyword>
<evidence type="ECO:0000313" key="2">
    <source>
        <dbReference type="EMBL" id="QWS68129.1"/>
    </source>
</evidence>
<protein>
    <submittedName>
        <fullName evidence="2">Head-to-tail stopper</fullName>
    </submittedName>
</protein>
<name>A0A8F2IF58_9CAUD</name>
<dbReference type="RefSeq" id="YP_010755752.1">
    <property type="nucleotide sequence ID" value="NC_073474.1"/>
</dbReference>
<dbReference type="GeneID" id="80020424"/>